<organism evidence="3 4">
    <name type="scientific">Microlunatus panaciterrae</name>
    <dbReference type="NCBI Taxonomy" id="400768"/>
    <lineage>
        <taxon>Bacteria</taxon>
        <taxon>Bacillati</taxon>
        <taxon>Actinomycetota</taxon>
        <taxon>Actinomycetes</taxon>
        <taxon>Propionibacteriales</taxon>
        <taxon>Propionibacteriaceae</taxon>
        <taxon>Microlunatus</taxon>
    </lineage>
</organism>
<keyword evidence="1" id="KW-0472">Membrane</keyword>
<keyword evidence="4" id="KW-1185">Reference proteome</keyword>
<sequence>MSDAQDPAVGRSYADGVLVGVVVLAVVVTFVGVFSLYRRSTDGVFATGRTPTTPPTAAVDPGLAPPAAAQDELGLVEPDREIIVEGEVGEQLGERATVLQFSSAFCAPCRTTRVLVSAATADLAGIAHIELDAEAHLDLVRRLRIVRTPTVLILNRAGVVVNRAQGVPKRAELLAALGAAVG</sequence>
<keyword evidence="1" id="KW-0812">Transmembrane</keyword>
<protein>
    <submittedName>
        <fullName evidence="3">Thiol-disulfide isomerase/thioredoxin</fullName>
    </submittedName>
</protein>
<accession>A0ABS2RI39</accession>
<dbReference type="RefSeq" id="WP_204917176.1">
    <property type="nucleotide sequence ID" value="NZ_BAAAQP010000002.1"/>
</dbReference>
<evidence type="ECO:0000313" key="3">
    <source>
        <dbReference type="EMBL" id="MBM7798658.1"/>
    </source>
</evidence>
<dbReference type="SUPFAM" id="SSF52833">
    <property type="entry name" value="Thioredoxin-like"/>
    <property type="match status" value="1"/>
</dbReference>
<dbReference type="InterPro" id="IPR013766">
    <property type="entry name" value="Thioredoxin_domain"/>
</dbReference>
<dbReference type="Proteomes" id="UP000704762">
    <property type="component" value="Unassembled WGS sequence"/>
</dbReference>
<keyword evidence="3" id="KW-0413">Isomerase</keyword>
<proteinExistence type="predicted"/>
<evidence type="ECO:0000313" key="4">
    <source>
        <dbReference type="Proteomes" id="UP000704762"/>
    </source>
</evidence>
<dbReference type="Pfam" id="PF00085">
    <property type="entry name" value="Thioredoxin"/>
    <property type="match status" value="1"/>
</dbReference>
<name>A0ABS2RI39_9ACTN</name>
<feature type="transmembrane region" description="Helical" evidence="1">
    <location>
        <begin position="16"/>
        <end position="37"/>
    </location>
</feature>
<evidence type="ECO:0000259" key="2">
    <source>
        <dbReference type="Pfam" id="PF00085"/>
    </source>
</evidence>
<reference evidence="3 4" key="1">
    <citation type="submission" date="2021-01" db="EMBL/GenBank/DDBJ databases">
        <title>Sequencing the genomes of 1000 actinobacteria strains.</title>
        <authorList>
            <person name="Klenk H.-P."/>
        </authorList>
    </citation>
    <scope>NUCLEOTIDE SEQUENCE [LARGE SCALE GENOMIC DNA]</scope>
    <source>
        <strain evidence="3 4">DSM 18662</strain>
    </source>
</reference>
<comment type="caution">
    <text evidence="3">The sequence shown here is derived from an EMBL/GenBank/DDBJ whole genome shotgun (WGS) entry which is preliminary data.</text>
</comment>
<dbReference type="EMBL" id="JAFBCF010000001">
    <property type="protein sequence ID" value="MBM7798658.1"/>
    <property type="molecule type" value="Genomic_DNA"/>
</dbReference>
<dbReference type="InterPro" id="IPR036249">
    <property type="entry name" value="Thioredoxin-like_sf"/>
</dbReference>
<dbReference type="CDD" id="cd02947">
    <property type="entry name" value="TRX_family"/>
    <property type="match status" value="1"/>
</dbReference>
<feature type="domain" description="Thioredoxin" evidence="2">
    <location>
        <begin position="94"/>
        <end position="176"/>
    </location>
</feature>
<evidence type="ECO:0000256" key="1">
    <source>
        <dbReference type="SAM" id="Phobius"/>
    </source>
</evidence>
<dbReference type="Gene3D" id="3.40.30.10">
    <property type="entry name" value="Glutaredoxin"/>
    <property type="match status" value="1"/>
</dbReference>
<keyword evidence="1" id="KW-1133">Transmembrane helix</keyword>
<dbReference type="GO" id="GO:0016853">
    <property type="term" value="F:isomerase activity"/>
    <property type="evidence" value="ECO:0007669"/>
    <property type="project" value="UniProtKB-KW"/>
</dbReference>
<gene>
    <name evidence="3" type="ORF">JOE57_001579</name>
</gene>